<evidence type="ECO:0000313" key="2">
    <source>
        <dbReference type="EMBL" id="MBA8924077.1"/>
    </source>
</evidence>
<dbReference type="InterPro" id="IPR024029">
    <property type="entry name" value="Pyridox_Oxase_FMN-dep"/>
</dbReference>
<dbReference type="NCBIfam" id="TIGR04025">
    <property type="entry name" value="PPOX_FMN_DR2398"/>
    <property type="match status" value="1"/>
</dbReference>
<comment type="caution">
    <text evidence="2">The sequence shown here is derived from an EMBL/GenBank/DDBJ whole genome shotgun (WGS) entry which is preliminary data.</text>
</comment>
<dbReference type="InterPro" id="IPR011576">
    <property type="entry name" value="Pyridox_Oxase_N"/>
</dbReference>
<dbReference type="Gene3D" id="2.30.110.10">
    <property type="entry name" value="Electron Transport, Fmn-binding Protein, Chain A"/>
    <property type="match status" value="1"/>
</dbReference>
<dbReference type="PANTHER" id="PTHR42815">
    <property type="entry name" value="FAD-BINDING, PUTATIVE (AFU_ORTHOLOGUE AFUA_6G07600)-RELATED"/>
    <property type="match status" value="1"/>
</dbReference>
<keyword evidence="3" id="KW-1185">Reference proteome</keyword>
<dbReference type="SUPFAM" id="SSF50475">
    <property type="entry name" value="FMN-binding split barrel"/>
    <property type="match status" value="1"/>
</dbReference>
<sequence>MTRPRRLSHEQVRAVLGEPGEVIKAKVRTRIDSHFHRFIAHSPFLCLATTDAAGYADCSPRGDYPGFVKVLDEHTLAIPDRLGNKLADSFTNIADNPGVGLIFLVPGHRETLRVNGTAYATDEPDVLARMQVEGKRPVLATIVEVREAFMHCGRAVVRSRLWHAESQALAEEVPSLGQIVADQLALDAAAVDADLEAAYKVLY</sequence>
<dbReference type="Pfam" id="PF01243">
    <property type="entry name" value="PNPOx_N"/>
    <property type="match status" value="1"/>
</dbReference>
<organism evidence="2 3">
    <name type="scientific">Kutzneria viridogrisea</name>
    <dbReference type="NCBI Taxonomy" id="47990"/>
    <lineage>
        <taxon>Bacteria</taxon>
        <taxon>Bacillati</taxon>
        <taxon>Actinomycetota</taxon>
        <taxon>Actinomycetes</taxon>
        <taxon>Pseudonocardiales</taxon>
        <taxon>Pseudonocardiaceae</taxon>
        <taxon>Kutzneria</taxon>
    </lineage>
</organism>
<accession>A0ABR6BB35</accession>
<reference evidence="2 3" key="1">
    <citation type="submission" date="2020-08" db="EMBL/GenBank/DDBJ databases">
        <title>Genomic Encyclopedia of Archaeal and Bacterial Type Strains, Phase II (KMG-II): from individual species to whole genera.</title>
        <authorList>
            <person name="Goeker M."/>
        </authorList>
    </citation>
    <scope>NUCLEOTIDE SEQUENCE [LARGE SCALE GENOMIC DNA]</scope>
    <source>
        <strain evidence="2 3">DSM 43850</strain>
    </source>
</reference>
<evidence type="ECO:0000313" key="3">
    <source>
        <dbReference type="Proteomes" id="UP000517916"/>
    </source>
</evidence>
<dbReference type="PANTHER" id="PTHR42815:SF2">
    <property type="entry name" value="FAD-BINDING, PUTATIVE (AFU_ORTHOLOGUE AFUA_6G07600)-RELATED"/>
    <property type="match status" value="1"/>
</dbReference>
<protein>
    <recommendedName>
        <fullName evidence="1">Pyridoxamine 5'-phosphate oxidase N-terminal domain-containing protein</fullName>
    </recommendedName>
</protein>
<feature type="domain" description="Pyridoxamine 5'-phosphate oxidase N-terminal" evidence="1">
    <location>
        <begin position="34"/>
        <end position="137"/>
    </location>
</feature>
<dbReference type="RefSeq" id="WP_030107658.1">
    <property type="nucleotide sequence ID" value="NZ_BAAABQ010000065.1"/>
</dbReference>
<dbReference type="EMBL" id="JACJID010000001">
    <property type="protein sequence ID" value="MBA8924077.1"/>
    <property type="molecule type" value="Genomic_DNA"/>
</dbReference>
<proteinExistence type="predicted"/>
<gene>
    <name evidence="2" type="ORF">BC739_001274</name>
</gene>
<dbReference type="Proteomes" id="UP000517916">
    <property type="component" value="Unassembled WGS sequence"/>
</dbReference>
<name>A0ABR6BB35_9PSEU</name>
<dbReference type="InterPro" id="IPR012349">
    <property type="entry name" value="Split_barrel_FMN-bd"/>
</dbReference>
<evidence type="ECO:0000259" key="1">
    <source>
        <dbReference type="Pfam" id="PF01243"/>
    </source>
</evidence>